<gene>
    <name evidence="1" type="ORF">N7482_005058</name>
</gene>
<organism evidence="1 2">
    <name type="scientific">Penicillium canariense</name>
    <dbReference type="NCBI Taxonomy" id="189055"/>
    <lineage>
        <taxon>Eukaryota</taxon>
        <taxon>Fungi</taxon>
        <taxon>Dikarya</taxon>
        <taxon>Ascomycota</taxon>
        <taxon>Pezizomycotina</taxon>
        <taxon>Eurotiomycetes</taxon>
        <taxon>Eurotiomycetidae</taxon>
        <taxon>Eurotiales</taxon>
        <taxon>Aspergillaceae</taxon>
        <taxon>Penicillium</taxon>
    </lineage>
</organism>
<reference evidence="1" key="1">
    <citation type="submission" date="2022-11" db="EMBL/GenBank/DDBJ databases">
        <authorList>
            <person name="Petersen C."/>
        </authorList>
    </citation>
    <scope>NUCLEOTIDE SEQUENCE</scope>
    <source>
        <strain evidence="1">IBT 26290</strain>
    </source>
</reference>
<name>A0A9W9I794_9EURO</name>
<reference evidence="1" key="2">
    <citation type="journal article" date="2023" name="IMA Fungus">
        <title>Comparative genomic study of the Penicillium genus elucidates a diverse pangenome and 15 lateral gene transfer events.</title>
        <authorList>
            <person name="Petersen C."/>
            <person name="Sorensen T."/>
            <person name="Nielsen M.R."/>
            <person name="Sondergaard T.E."/>
            <person name="Sorensen J.L."/>
            <person name="Fitzpatrick D.A."/>
            <person name="Frisvad J.C."/>
            <person name="Nielsen K.L."/>
        </authorList>
    </citation>
    <scope>NUCLEOTIDE SEQUENCE</scope>
    <source>
        <strain evidence="1">IBT 26290</strain>
    </source>
</reference>
<dbReference type="AlphaFoldDB" id="A0A9W9I794"/>
<proteinExistence type="predicted"/>
<keyword evidence="2" id="KW-1185">Reference proteome</keyword>
<dbReference type="EMBL" id="JAPQKN010000003">
    <property type="protein sequence ID" value="KAJ5166277.1"/>
    <property type="molecule type" value="Genomic_DNA"/>
</dbReference>
<accession>A0A9W9I794</accession>
<protein>
    <submittedName>
        <fullName evidence="1">Uncharacterized protein</fullName>
    </submittedName>
</protein>
<dbReference type="RefSeq" id="XP_056542738.1">
    <property type="nucleotide sequence ID" value="XM_056687183.1"/>
</dbReference>
<evidence type="ECO:0000313" key="1">
    <source>
        <dbReference type="EMBL" id="KAJ5166277.1"/>
    </source>
</evidence>
<sequence>MDKIVLNPDRVALLVASALKQTLSSPGAMNAQFWCDDPWLVASDGNGDVDMLDEYSYWDRTRPGASMTEIDSLPVDGRCGNNPNLNGFAFSWLGASVPITMCQDLFPKWLADFNADTTITAYKSIVQPPTVNVEPLRQLFSVALLHEMTHTRAFLNRQLPV</sequence>
<dbReference type="Proteomes" id="UP001149163">
    <property type="component" value="Unassembled WGS sequence"/>
</dbReference>
<evidence type="ECO:0000313" key="2">
    <source>
        <dbReference type="Proteomes" id="UP001149163"/>
    </source>
</evidence>
<dbReference type="GeneID" id="81426359"/>
<comment type="caution">
    <text evidence="1">The sequence shown here is derived from an EMBL/GenBank/DDBJ whole genome shotgun (WGS) entry which is preliminary data.</text>
</comment>